<reference evidence="1 2" key="1">
    <citation type="submission" date="2016-10" db="EMBL/GenBank/DDBJ databases">
        <authorList>
            <person name="de Groot N.N."/>
        </authorList>
    </citation>
    <scope>NUCLEOTIDE SEQUENCE [LARGE SCALE GENOMIC DNA]</scope>
    <source>
        <strain evidence="1 2">DSM 12271</strain>
    </source>
</reference>
<dbReference type="AlphaFoldDB" id="A0A1I0V137"/>
<gene>
    <name evidence="1" type="ORF">SAMN04488528_100180</name>
</gene>
<keyword evidence="2" id="KW-1185">Reference proteome</keyword>
<dbReference type="RefSeq" id="WP_090037573.1">
    <property type="nucleotide sequence ID" value="NZ_FOKI01000001.1"/>
</dbReference>
<protein>
    <recommendedName>
        <fullName evidence="3">DUF2313 domain-containing protein</fullName>
    </recommendedName>
</protein>
<dbReference type="OrthoDB" id="1629754at2"/>
<name>A0A1I0V137_9CLOT</name>
<evidence type="ECO:0008006" key="3">
    <source>
        <dbReference type="Google" id="ProtNLM"/>
    </source>
</evidence>
<organism evidence="1 2">
    <name type="scientific">Clostridium frigidicarnis</name>
    <dbReference type="NCBI Taxonomy" id="84698"/>
    <lineage>
        <taxon>Bacteria</taxon>
        <taxon>Bacillati</taxon>
        <taxon>Bacillota</taxon>
        <taxon>Clostridia</taxon>
        <taxon>Eubacteriales</taxon>
        <taxon>Clostridiaceae</taxon>
        <taxon>Clostridium</taxon>
    </lineage>
</organism>
<sequence>MKKEQLLNNLHKLYRKDPWLNELFKSTGLTLDEAEKEIDRLYKQYWFDTVDEDFLPLYEKLLGIKSNHKNDIEDRRALVEAKWKSSGGKCDLDLIQAVANSWKNGSVNVEFIEGKINLKFIGEHGVPKDLKSLIEALDDIKPAHLALMYTFAYFLIEDIHNKMTIEELQTHTIEEFAFNTLVIE</sequence>
<accession>A0A1I0V137</accession>
<dbReference type="Pfam" id="PF10076">
    <property type="entry name" value="Phage_Mu_Gp48"/>
    <property type="match status" value="1"/>
</dbReference>
<dbReference type="EMBL" id="FOKI01000001">
    <property type="protein sequence ID" value="SFA70011.1"/>
    <property type="molecule type" value="Genomic_DNA"/>
</dbReference>
<evidence type="ECO:0000313" key="2">
    <source>
        <dbReference type="Proteomes" id="UP000198619"/>
    </source>
</evidence>
<proteinExistence type="predicted"/>
<dbReference type="STRING" id="84698.SAMN04488528_100180"/>
<evidence type="ECO:0000313" key="1">
    <source>
        <dbReference type="EMBL" id="SFA70011.1"/>
    </source>
</evidence>
<dbReference type="Proteomes" id="UP000198619">
    <property type="component" value="Unassembled WGS sequence"/>
</dbReference>
<dbReference type="InterPro" id="IPR018755">
    <property type="entry name" value="Phage_Mu_Gp48"/>
</dbReference>